<evidence type="ECO:0000313" key="3">
    <source>
        <dbReference type="Proteomes" id="UP000068603"/>
    </source>
</evidence>
<comment type="caution">
    <text evidence="2">The sequence shown here is derived from an EMBL/GenBank/DDBJ whole genome shotgun (WGS) entry which is preliminary data.</text>
</comment>
<sequence length="289" mass="30719">MPRRASASITVSMPLRGTRRPSCSTTNASSGQPSRARAAARGTGRNSSASKPRGTMASRFASARYSVRRSSTSCGHSAISRSARRASVSSIATRASGKPSAAPWRSRLTRPSAWNVTTNGMPSRRFTRSATSPDMKKFACIRSTVAASRRSRAITSSANAPMYGSSRSLGTSAGGPAGTWITRIRAPIGTTSGRCGLSRRLQTSTSSPRSASCVATRATQMFCPPASTPPITPRGDAWSLINAILCTMVAQSIGAARCGLRARRHRKRCTRRTVRATYFDATQKLQRVG</sequence>
<feature type="compositionally biased region" description="Polar residues" evidence="1">
    <location>
        <begin position="21"/>
        <end position="33"/>
    </location>
</feature>
<dbReference type="STRING" id="1503054.WT74_19480"/>
<evidence type="ECO:0000256" key="1">
    <source>
        <dbReference type="SAM" id="MobiDB-lite"/>
    </source>
</evidence>
<dbReference type="EMBL" id="LPHB01000072">
    <property type="protein sequence ID" value="KWA55030.1"/>
    <property type="molecule type" value="Genomic_DNA"/>
</dbReference>
<dbReference type="Proteomes" id="UP000068603">
    <property type="component" value="Unassembled WGS sequence"/>
</dbReference>
<feature type="compositionally biased region" description="Low complexity" evidence="1">
    <location>
        <begin position="34"/>
        <end position="50"/>
    </location>
</feature>
<protein>
    <submittedName>
        <fullName evidence="2">Uncharacterized protein</fullName>
    </submittedName>
</protein>
<feature type="region of interest" description="Disordered" evidence="1">
    <location>
        <begin position="1"/>
        <end position="58"/>
    </location>
</feature>
<name>A0A107B0L4_9BURK</name>
<organism evidence="2">
    <name type="scientific">Burkholderia stagnalis</name>
    <dbReference type="NCBI Taxonomy" id="1503054"/>
    <lineage>
        <taxon>Bacteria</taxon>
        <taxon>Pseudomonadati</taxon>
        <taxon>Pseudomonadota</taxon>
        <taxon>Betaproteobacteria</taxon>
        <taxon>Burkholderiales</taxon>
        <taxon>Burkholderiaceae</taxon>
        <taxon>Burkholderia</taxon>
        <taxon>Burkholderia cepacia complex</taxon>
    </lineage>
</organism>
<accession>A0A107B0L4</accession>
<proteinExistence type="predicted"/>
<reference evidence="2 3" key="1">
    <citation type="submission" date="2015-11" db="EMBL/GenBank/DDBJ databases">
        <title>Expanding the genomic diversity of Burkholderia species for the development of highly accurate diagnostics.</title>
        <authorList>
            <person name="Sahl J."/>
            <person name="Keim P."/>
            <person name="Wagner D."/>
        </authorList>
    </citation>
    <scope>NUCLEOTIDE SEQUENCE [LARGE SCALE GENOMIC DNA]</scope>
    <source>
        <strain evidence="2 3">MSMB1960WGS</strain>
    </source>
</reference>
<gene>
    <name evidence="2" type="ORF">WT44_27685</name>
</gene>
<evidence type="ECO:0000313" key="2">
    <source>
        <dbReference type="EMBL" id="KWA55030.1"/>
    </source>
</evidence>
<dbReference type="AlphaFoldDB" id="A0A107B0L4"/>